<organism evidence="10 11">
    <name type="scientific">miscellaneous Crenarchaeota group-1 archaeon SG8-32-3</name>
    <dbReference type="NCBI Taxonomy" id="1685125"/>
    <lineage>
        <taxon>Archaea</taxon>
        <taxon>Candidatus Bathyarchaeota</taxon>
        <taxon>MCG-1</taxon>
    </lineage>
</organism>
<sequence length="291" mass="31082">MIYSSTLVLTIMWGAAIGCIYVLLATGLNLIFGVMKLVNFAHGELLMIGAYIGFTFATALGVNVYVAVLLSMGLVALIGIGVERLTFRRVLGSEKLNEIFVSLGLILIFDNVAVLLWGDKSKRIISPFENLSLDLGEASIRVDWLIAILIVIVILIALVFLVKKTKIGMAMQATSQRSQTSMLMGINIERIYVFTFALGAALAGAAGVLYGIIFPFNPYVGALPTIKAFAIIILGGLGSIPGAIIGGLLYGIAEQTAVITLGSIWRDAVAFTVLIIVLVLRPEGLFGKRGE</sequence>
<dbReference type="Proteomes" id="UP000054016">
    <property type="component" value="Unassembled WGS sequence"/>
</dbReference>
<feature type="transmembrane region" description="Helical" evidence="9">
    <location>
        <begin position="44"/>
        <end position="62"/>
    </location>
</feature>
<evidence type="ECO:0000256" key="2">
    <source>
        <dbReference type="ARBA" id="ARBA00022448"/>
    </source>
</evidence>
<keyword evidence="6 9" id="KW-1133">Transmembrane helix</keyword>
<dbReference type="EMBL" id="LFWV01000008">
    <property type="protein sequence ID" value="KON32207.1"/>
    <property type="molecule type" value="Genomic_DNA"/>
</dbReference>
<keyword evidence="3" id="KW-1003">Cell membrane</keyword>
<evidence type="ECO:0000256" key="8">
    <source>
        <dbReference type="ARBA" id="ARBA00037998"/>
    </source>
</evidence>
<evidence type="ECO:0000313" key="11">
    <source>
        <dbReference type="Proteomes" id="UP000054016"/>
    </source>
</evidence>
<feature type="transmembrane region" description="Helical" evidence="9">
    <location>
        <begin position="264"/>
        <end position="281"/>
    </location>
</feature>
<feature type="transmembrane region" description="Helical" evidence="9">
    <location>
        <begin position="138"/>
        <end position="162"/>
    </location>
</feature>
<evidence type="ECO:0000313" key="10">
    <source>
        <dbReference type="EMBL" id="KON32207.1"/>
    </source>
</evidence>
<evidence type="ECO:0000256" key="9">
    <source>
        <dbReference type="SAM" id="Phobius"/>
    </source>
</evidence>
<protein>
    <submittedName>
        <fullName evidence="10">ABC transporter permease</fullName>
    </submittedName>
</protein>
<dbReference type="GO" id="GO:0006865">
    <property type="term" value="P:amino acid transport"/>
    <property type="evidence" value="ECO:0007669"/>
    <property type="project" value="UniProtKB-KW"/>
</dbReference>
<evidence type="ECO:0000256" key="4">
    <source>
        <dbReference type="ARBA" id="ARBA00022692"/>
    </source>
</evidence>
<dbReference type="GO" id="GO:0022857">
    <property type="term" value="F:transmembrane transporter activity"/>
    <property type="evidence" value="ECO:0007669"/>
    <property type="project" value="InterPro"/>
</dbReference>
<evidence type="ECO:0000256" key="6">
    <source>
        <dbReference type="ARBA" id="ARBA00022989"/>
    </source>
</evidence>
<dbReference type="AlphaFoldDB" id="A0A0M0BUB7"/>
<comment type="similarity">
    <text evidence="8">Belongs to the binding-protein-dependent transport system permease family. LivHM subfamily.</text>
</comment>
<gene>
    <name evidence="10" type="ORF">AC478_00885</name>
</gene>
<dbReference type="GO" id="GO:0005886">
    <property type="term" value="C:plasma membrane"/>
    <property type="evidence" value="ECO:0007669"/>
    <property type="project" value="UniProtKB-SubCell"/>
</dbReference>
<dbReference type="InterPro" id="IPR052157">
    <property type="entry name" value="BCAA_transport_permease"/>
</dbReference>
<keyword evidence="2" id="KW-0813">Transport</keyword>
<keyword evidence="5" id="KW-0029">Amino-acid transport</keyword>
<dbReference type="Pfam" id="PF02653">
    <property type="entry name" value="BPD_transp_2"/>
    <property type="match status" value="1"/>
</dbReference>
<accession>A0A0M0BUB7</accession>
<dbReference type="PANTHER" id="PTHR11795">
    <property type="entry name" value="BRANCHED-CHAIN AMINO ACID TRANSPORT SYSTEM PERMEASE PROTEIN LIVH"/>
    <property type="match status" value="1"/>
</dbReference>
<dbReference type="PATRIC" id="fig|1685125.3.peg.183"/>
<proteinExistence type="inferred from homology"/>
<dbReference type="PANTHER" id="PTHR11795:SF445">
    <property type="entry name" value="AMINO ACID ABC TRANSPORTER PERMEASE PROTEIN"/>
    <property type="match status" value="1"/>
</dbReference>
<feature type="transmembrane region" description="Helical" evidence="9">
    <location>
        <begin position="6"/>
        <end position="32"/>
    </location>
</feature>
<evidence type="ECO:0000256" key="5">
    <source>
        <dbReference type="ARBA" id="ARBA00022970"/>
    </source>
</evidence>
<feature type="transmembrane region" description="Helical" evidence="9">
    <location>
        <begin position="228"/>
        <end position="252"/>
    </location>
</feature>
<feature type="transmembrane region" description="Helical" evidence="9">
    <location>
        <begin position="68"/>
        <end position="87"/>
    </location>
</feature>
<keyword evidence="7 9" id="KW-0472">Membrane</keyword>
<reference evidence="11" key="1">
    <citation type="submission" date="2015-06" db="EMBL/GenBank/DDBJ databases">
        <title>New insights into the roles of widespread benthic archaea in carbon and nitrogen cycling.</title>
        <authorList>
            <person name="Lazar C.S."/>
            <person name="Baker B.J."/>
            <person name="Seitz K.W."/>
            <person name="Hyde A.S."/>
            <person name="Dick G.J."/>
            <person name="Hinrichs K.-U."/>
            <person name="Teske A.P."/>
        </authorList>
    </citation>
    <scope>NUCLEOTIDE SEQUENCE [LARGE SCALE GENOMIC DNA]</scope>
</reference>
<evidence type="ECO:0000256" key="3">
    <source>
        <dbReference type="ARBA" id="ARBA00022475"/>
    </source>
</evidence>
<dbReference type="CDD" id="cd06582">
    <property type="entry name" value="TM_PBP1_LivH_like"/>
    <property type="match status" value="1"/>
</dbReference>
<name>A0A0M0BUB7_9ARCH</name>
<feature type="transmembrane region" description="Helical" evidence="9">
    <location>
        <begin position="99"/>
        <end position="118"/>
    </location>
</feature>
<evidence type="ECO:0000256" key="7">
    <source>
        <dbReference type="ARBA" id="ARBA00023136"/>
    </source>
</evidence>
<comment type="caution">
    <text evidence="10">The sequence shown here is derived from an EMBL/GenBank/DDBJ whole genome shotgun (WGS) entry which is preliminary data.</text>
</comment>
<dbReference type="InterPro" id="IPR001851">
    <property type="entry name" value="ABC_transp_permease"/>
</dbReference>
<feature type="transmembrane region" description="Helical" evidence="9">
    <location>
        <begin position="191"/>
        <end position="216"/>
    </location>
</feature>
<comment type="subcellular location">
    <subcellularLocation>
        <location evidence="1">Cell membrane</location>
        <topology evidence="1">Multi-pass membrane protein</topology>
    </subcellularLocation>
</comment>
<keyword evidence="4 9" id="KW-0812">Transmembrane</keyword>
<evidence type="ECO:0000256" key="1">
    <source>
        <dbReference type="ARBA" id="ARBA00004651"/>
    </source>
</evidence>